<evidence type="ECO:0000313" key="3">
    <source>
        <dbReference type="Proteomes" id="UP001597231"/>
    </source>
</evidence>
<reference evidence="3" key="1">
    <citation type="journal article" date="2019" name="Int. J. Syst. Evol. Microbiol.">
        <title>The Global Catalogue of Microorganisms (GCM) 10K type strain sequencing project: providing services to taxonomists for standard genome sequencing and annotation.</title>
        <authorList>
            <consortium name="The Broad Institute Genomics Platform"/>
            <consortium name="The Broad Institute Genome Sequencing Center for Infectious Disease"/>
            <person name="Wu L."/>
            <person name="Ma J."/>
        </authorList>
    </citation>
    <scope>NUCLEOTIDE SEQUENCE [LARGE SCALE GENOMIC DNA]</scope>
    <source>
        <strain evidence="3">CCUG 53915</strain>
    </source>
</reference>
<evidence type="ECO:0000256" key="1">
    <source>
        <dbReference type="SAM" id="Phobius"/>
    </source>
</evidence>
<protein>
    <submittedName>
        <fullName evidence="2">Pr6Pr family membrane protein</fullName>
    </submittedName>
</protein>
<feature type="transmembrane region" description="Helical" evidence="1">
    <location>
        <begin position="74"/>
        <end position="96"/>
    </location>
</feature>
<keyword evidence="3" id="KW-1185">Reference proteome</keyword>
<dbReference type="RefSeq" id="WP_381481709.1">
    <property type="nucleotide sequence ID" value="NZ_JBHTLT010000118.1"/>
</dbReference>
<dbReference type="Proteomes" id="UP001597231">
    <property type="component" value="Unassembled WGS sequence"/>
</dbReference>
<feature type="transmembrane region" description="Helical" evidence="1">
    <location>
        <begin position="108"/>
        <end position="128"/>
    </location>
</feature>
<name>A0ABW3U1Y6_9BACL</name>
<dbReference type="InterPro" id="IPR049713">
    <property type="entry name" value="Pr6Pr-like"/>
</dbReference>
<dbReference type="NCBIfam" id="NF038065">
    <property type="entry name" value="Pr6Pr"/>
    <property type="match status" value="1"/>
</dbReference>
<keyword evidence="1" id="KW-0472">Membrane</keyword>
<feature type="transmembrane region" description="Helical" evidence="1">
    <location>
        <begin position="180"/>
        <end position="206"/>
    </location>
</feature>
<dbReference type="EMBL" id="JBHTLT010000118">
    <property type="protein sequence ID" value="MFD1206244.1"/>
    <property type="molecule type" value="Genomic_DNA"/>
</dbReference>
<feature type="transmembrane region" description="Helical" evidence="1">
    <location>
        <begin position="140"/>
        <end position="160"/>
    </location>
</feature>
<keyword evidence="1" id="KW-1133">Transmembrane helix</keyword>
<gene>
    <name evidence="2" type="ORF">ACFQ38_14190</name>
</gene>
<feature type="transmembrane region" description="Helical" evidence="1">
    <location>
        <begin position="16"/>
        <end position="35"/>
    </location>
</feature>
<sequence length="223" mass="25669">MYNVLSNKKFINTKTLFHAFIAATGLVSVPLHILFSPDPIVSITKFTIHSNIIVALLFTVSTFILLLKKKESRLLNLLKHASLLYMMVVLLSYHFLLSSGGEYSGIRVITNFTLHYLIPILVLLNWIIFEEKKWQSYTSILYPLIFPVLYCLTSLIRGLYDGFYPYFFLNPNEHIPVGVGSYGNVVLFIVGFTFVFIMLSFLITSIDRGIFKYKNRISYKVKI</sequence>
<organism evidence="2 3">
    <name type="scientific">Sporosarcina contaminans</name>
    <dbReference type="NCBI Taxonomy" id="633403"/>
    <lineage>
        <taxon>Bacteria</taxon>
        <taxon>Bacillati</taxon>
        <taxon>Bacillota</taxon>
        <taxon>Bacilli</taxon>
        <taxon>Bacillales</taxon>
        <taxon>Caryophanaceae</taxon>
        <taxon>Sporosarcina</taxon>
    </lineage>
</organism>
<feature type="transmembrane region" description="Helical" evidence="1">
    <location>
        <begin position="47"/>
        <end position="67"/>
    </location>
</feature>
<comment type="caution">
    <text evidence="2">The sequence shown here is derived from an EMBL/GenBank/DDBJ whole genome shotgun (WGS) entry which is preliminary data.</text>
</comment>
<evidence type="ECO:0000313" key="2">
    <source>
        <dbReference type="EMBL" id="MFD1206244.1"/>
    </source>
</evidence>
<accession>A0ABW3U1Y6</accession>
<keyword evidence="1" id="KW-0812">Transmembrane</keyword>
<proteinExistence type="predicted"/>